<dbReference type="EMBL" id="BLXT01007322">
    <property type="protein sequence ID" value="GFO38592.1"/>
    <property type="molecule type" value="Genomic_DNA"/>
</dbReference>
<evidence type="ECO:0000313" key="3">
    <source>
        <dbReference type="Proteomes" id="UP000735302"/>
    </source>
</evidence>
<dbReference type="Proteomes" id="UP000735302">
    <property type="component" value="Unassembled WGS sequence"/>
</dbReference>
<keyword evidence="1" id="KW-0472">Membrane</keyword>
<gene>
    <name evidence="2" type="ORF">PoB_006509700</name>
</gene>
<feature type="transmembrane region" description="Helical" evidence="1">
    <location>
        <begin position="20"/>
        <end position="44"/>
    </location>
</feature>
<sequence length="87" mass="9702">MDTSLNATFILRLLLLRLLLIIIIIINIVGAVIVTLLCCVGGTVNNEHALRSARTFSSWVRIPQSAAWPGEELESLRSHCYTQKPKQ</sequence>
<keyword evidence="3" id="KW-1185">Reference proteome</keyword>
<keyword evidence="1" id="KW-1133">Transmembrane helix</keyword>
<accession>A0AAV4D331</accession>
<keyword evidence="1" id="KW-0812">Transmembrane</keyword>
<dbReference type="AlphaFoldDB" id="A0AAV4D331"/>
<protein>
    <submittedName>
        <fullName evidence="2">Uncharacterized protein</fullName>
    </submittedName>
</protein>
<name>A0AAV4D331_9GAST</name>
<evidence type="ECO:0000256" key="1">
    <source>
        <dbReference type="SAM" id="Phobius"/>
    </source>
</evidence>
<reference evidence="2 3" key="1">
    <citation type="journal article" date="2021" name="Elife">
        <title>Chloroplast acquisition without the gene transfer in kleptoplastic sea slugs, Plakobranchus ocellatus.</title>
        <authorList>
            <person name="Maeda T."/>
            <person name="Takahashi S."/>
            <person name="Yoshida T."/>
            <person name="Shimamura S."/>
            <person name="Takaki Y."/>
            <person name="Nagai Y."/>
            <person name="Toyoda A."/>
            <person name="Suzuki Y."/>
            <person name="Arimoto A."/>
            <person name="Ishii H."/>
            <person name="Satoh N."/>
            <person name="Nishiyama T."/>
            <person name="Hasebe M."/>
            <person name="Maruyama T."/>
            <person name="Minagawa J."/>
            <person name="Obokata J."/>
            <person name="Shigenobu S."/>
        </authorList>
    </citation>
    <scope>NUCLEOTIDE SEQUENCE [LARGE SCALE GENOMIC DNA]</scope>
</reference>
<proteinExistence type="predicted"/>
<organism evidence="2 3">
    <name type="scientific">Plakobranchus ocellatus</name>
    <dbReference type="NCBI Taxonomy" id="259542"/>
    <lineage>
        <taxon>Eukaryota</taxon>
        <taxon>Metazoa</taxon>
        <taxon>Spiralia</taxon>
        <taxon>Lophotrochozoa</taxon>
        <taxon>Mollusca</taxon>
        <taxon>Gastropoda</taxon>
        <taxon>Heterobranchia</taxon>
        <taxon>Euthyneura</taxon>
        <taxon>Panpulmonata</taxon>
        <taxon>Sacoglossa</taxon>
        <taxon>Placobranchoidea</taxon>
        <taxon>Plakobranchidae</taxon>
        <taxon>Plakobranchus</taxon>
    </lineage>
</organism>
<evidence type="ECO:0000313" key="2">
    <source>
        <dbReference type="EMBL" id="GFO38592.1"/>
    </source>
</evidence>
<comment type="caution">
    <text evidence="2">The sequence shown here is derived from an EMBL/GenBank/DDBJ whole genome shotgun (WGS) entry which is preliminary data.</text>
</comment>